<protein>
    <submittedName>
        <fullName evidence="2">Uncharacterized protein</fullName>
    </submittedName>
</protein>
<gene>
    <name evidence="2" type="ORF">LY08_00364</name>
</gene>
<proteinExistence type="predicted"/>
<dbReference type="RefSeq" id="WP_245907532.1">
    <property type="nucleotide sequence ID" value="NZ_QLLO01000001.1"/>
</dbReference>
<keyword evidence="3" id="KW-1185">Reference proteome</keyword>
<comment type="caution">
    <text evidence="2">The sequence shown here is derived from an EMBL/GenBank/DDBJ whole genome shotgun (WGS) entry which is preliminary data.</text>
</comment>
<keyword evidence="1" id="KW-1133">Transmembrane helix</keyword>
<evidence type="ECO:0000313" key="2">
    <source>
        <dbReference type="EMBL" id="RAJ18091.1"/>
    </source>
</evidence>
<feature type="transmembrane region" description="Helical" evidence="1">
    <location>
        <begin position="70"/>
        <end position="88"/>
    </location>
</feature>
<feature type="transmembrane region" description="Helical" evidence="1">
    <location>
        <begin position="35"/>
        <end position="58"/>
    </location>
</feature>
<dbReference type="Proteomes" id="UP000248703">
    <property type="component" value="Unassembled WGS sequence"/>
</dbReference>
<accession>A0A327RNL6</accession>
<evidence type="ECO:0000313" key="3">
    <source>
        <dbReference type="Proteomes" id="UP000248703"/>
    </source>
</evidence>
<organism evidence="2 3">
    <name type="scientific">Olleya aquimaris</name>
    <dbReference type="NCBI Taxonomy" id="639310"/>
    <lineage>
        <taxon>Bacteria</taxon>
        <taxon>Pseudomonadati</taxon>
        <taxon>Bacteroidota</taxon>
        <taxon>Flavobacteriia</taxon>
        <taxon>Flavobacteriales</taxon>
        <taxon>Flavobacteriaceae</taxon>
    </lineage>
</organism>
<feature type="transmembrane region" description="Helical" evidence="1">
    <location>
        <begin position="109"/>
        <end position="130"/>
    </location>
</feature>
<dbReference type="AlphaFoldDB" id="A0A327RNL6"/>
<evidence type="ECO:0000256" key="1">
    <source>
        <dbReference type="SAM" id="Phobius"/>
    </source>
</evidence>
<sequence length="133" mass="15361">MAGFFIQYMTTFDQFFFSVFTTFKTRFKQKANSIALFYISALQIALLFLLGVFFATFLDKMNVTTIASDKAWILFFISACIIHLKNWLKYNGKTRKVLNAKYNRSKSKQHNVLLLLSLPIVSLILALILLQSL</sequence>
<keyword evidence="1" id="KW-0472">Membrane</keyword>
<keyword evidence="1" id="KW-0812">Transmembrane</keyword>
<name>A0A327RNL6_9FLAO</name>
<dbReference type="EMBL" id="QLLO01000001">
    <property type="protein sequence ID" value="RAJ18091.1"/>
    <property type="molecule type" value="Genomic_DNA"/>
</dbReference>
<reference evidence="2 3" key="1">
    <citation type="submission" date="2018-06" db="EMBL/GenBank/DDBJ databases">
        <title>Genomic Encyclopedia of Archaeal and Bacterial Type Strains, Phase II (KMG-II): from individual species to whole genera.</title>
        <authorList>
            <person name="Goeker M."/>
        </authorList>
    </citation>
    <scope>NUCLEOTIDE SEQUENCE [LARGE SCALE GENOMIC DNA]</scope>
    <source>
        <strain evidence="2 3">DSM 24464</strain>
    </source>
</reference>